<protein>
    <submittedName>
        <fullName evidence="3">Uncharacterized protein</fullName>
    </submittedName>
</protein>
<accession>A0A1B6FJC4</accession>
<proteinExistence type="predicted"/>
<name>A0A1B6FJC4_9HEMI</name>
<feature type="compositionally biased region" description="Polar residues" evidence="2">
    <location>
        <begin position="103"/>
        <end position="123"/>
    </location>
</feature>
<organism evidence="3">
    <name type="scientific">Cuerna arida</name>
    <dbReference type="NCBI Taxonomy" id="1464854"/>
    <lineage>
        <taxon>Eukaryota</taxon>
        <taxon>Metazoa</taxon>
        <taxon>Ecdysozoa</taxon>
        <taxon>Arthropoda</taxon>
        <taxon>Hexapoda</taxon>
        <taxon>Insecta</taxon>
        <taxon>Pterygota</taxon>
        <taxon>Neoptera</taxon>
        <taxon>Paraneoptera</taxon>
        <taxon>Hemiptera</taxon>
        <taxon>Auchenorrhyncha</taxon>
        <taxon>Membracoidea</taxon>
        <taxon>Cicadellidae</taxon>
        <taxon>Cicadellinae</taxon>
        <taxon>Proconiini</taxon>
        <taxon>Cuerna</taxon>
    </lineage>
</organism>
<evidence type="ECO:0000313" key="3">
    <source>
        <dbReference type="EMBL" id="JAS50288.1"/>
    </source>
</evidence>
<evidence type="ECO:0000256" key="2">
    <source>
        <dbReference type="SAM" id="MobiDB-lite"/>
    </source>
</evidence>
<keyword evidence="1" id="KW-0175">Coiled coil</keyword>
<feature type="region of interest" description="Disordered" evidence="2">
    <location>
        <begin position="68"/>
        <end position="147"/>
    </location>
</feature>
<gene>
    <name evidence="3" type="ORF">g.31523</name>
</gene>
<feature type="coiled-coil region" evidence="1">
    <location>
        <begin position="643"/>
        <end position="670"/>
    </location>
</feature>
<feature type="coiled-coil region" evidence="1">
    <location>
        <begin position="426"/>
        <end position="598"/>
    </location>
</feature>
<feature type="compositionally biased region" description="Polar residues" evidence="2">
    <location>
        <begin position="1"/>
        <end position="14"/>
    </location>
</feature>
<dbReference type="AlphaFoldDB" id="A0A1B6FJC4"/>
<reference evidence="3" key="1">
    <citation type="submission" date="2015-11" db="EMBL/GenBank/DDBJ databases">
        <title>De novo transcriptome assembly of four potential Pierce s Disease insect vectors from Arizona vineyards.</title>
        <authorList>
            <person name="Tassone E.E."/>
        </authorList>
    </citation>
    <scope>NUCLEOTIDE SEQUENCE</scope>
</reference>
<evidence type="ECO:0000256" key="1">
    <source>
        <dbReference type="SAM" id="Coils"/>
    </source>
</evidence>
<sequence>MTESSFKTSSSNYQEPEKGKICNSKILPKFELKSSIPKPTPYIRNKGPLTSMSTYMCHTQSVCRIPKAIQPTRRGKTSLSLQARPCSASKKDSAGLRSKLLTARSQSPKPNTPDATSRKNPYSNVKAKVDSKLKTKSTTKLQSQFSPTHVHFSKSNISSEASSKIHSFAGPAHEQSEEEKLCNNEELLEKQRQLLAIFNELKKAQPTRDLQQLEKEICRLVRRKTISGVEEGVLPSNPPLFSEEMPDFLTVFESQMHALLKSWYCLICELLNMKLMVGSTTTMSRLSLPDPSLDLREEMFRFLSSLTTEGCNLHPSITSGEPLHMKLQKIEEDHHVMTSRVMHSVLEQTKELKDLKDKYTRLEKTQDQIHFKMKEEMAILGNENKDLDRKYTVAVEKYNMEKTKAENLEKQKLLINKDAIEIKMMIKVMEGKCAEYEAKVRKAEAAVRNLETAIRNKDVASELEGKQHRELVGKFNELKETTNKLKSELAESNDLCSTLEKENSRLQSDLSSSKAALDESVKKRNELVEELSNKTKKMNEAEVQLELMKTHTANNQINRDLRVVMEDSVMKPDLSTEIRRKDLEIEELRRRKDLEVEELRRHIASMEHLLKEKTTLEDHLRKQVADMNKQQPHEIEVTLRAQIRDLQYAVKDLTEERAGLEKIIVQKTLELDQRDLMYQQHSQILKSRDELIPLIQNRKRYDQECLERLRGFVFEHEKTYFHKEMDNRFNNDRCAYESTNAVDKPYAFDSTMVDKEMSFRQEKMTELFNLLEQKQMEMMRLERRMRDLQGAQDQREKTVREQAACISSLQKAQGGPNTNKSRGFFSLLSGQDSLNY</sequence>
<dbReference type="EMBL" id="GECZ01019481">
    <property type="protein sequence ID" value="JAS50288.1"/>
    <property type="molecule type" value="Transcribed_RNA"/>
</dbReference>
<feature type="region of interest" description="Disordered" evidence="2">
    <location>
        <begin position="1"/>
        <end position="20"/>
    </location>
</feature>
<feature type="coiled-coil region" evidence="1">
    <location>
        <begin position="764"/>
        <end position="798"/>
    </location>
</feature>